<name>A0AA46PA14_CYTFI</name>
<dbReference type="PANTHER" id="PTHR30061">
    <property type="entry name" value="MALTOSE-BINDING PERIPLASMIC PROTEIN"/>
    <property type="match status" value="1"/>
</dbReference>
<feature type="signal peptide" evidence="4">
    <location>
        <begin position="1"/>
        <end position="23"/>
    </location>
</feature>
<dbReference type="CDD" id="cd13585">
    <property type="entry name" value="PBP2_TMBP_like"/>
    <property type="match status" value="1"/>
</dbReference>
<evidence type="ECO:0000256" key="4">
    <source>
        <dbReference type="SAM" id="SignalP"/>
    </source>
</evidence>
<dbReference type="SUPFAM" id="SSF53850">
    <property type="entry name" value="Periplasmic binding protein-like II"/>
    <property type="match status" value="1"/>
</dbReference>
<dbReference type="Pfam" id="PF13416">
    <property type="entry name" value="SBP_bac_8"/>
    <property type="match status" value="1"/>
</dbReference>
<evidence type="ECO:0000313" key="5">
    <source>
        <dbReference type="EMBL" id="UYG93738.1"/>
    </source>
</evidence>
<dbReference type="InterPro" id="IPR006059">
    <property type="entry name" value="SBP"/>
</dbReference>
<dbReference type="AlphaFoldDB" id="A0AA46PA14"/>
<dbReference type="EMBL" id="CP107027">
    <property type="protein sequence ID" value="UYG93738.1"/>
    <property type="molecule type" value="Genomic_DNA"/>
</dbReference>
<dbReference type="GO" id="GO:0015768">
    <property type="term" value="P:maltose transport"/>
    <property type="evidence" value="ECO:0007669"/>
    <property type="project" value="TreeGrafter"/>
</dbReference>
<protein>
    <submittedName>
        <fullName evidence="5">Sugar ABC transporter substrate-binding protein</fullName>
    </submittedName>
</protein>
<evidence type="ECO:0000256" key="2">
    <source>
        <dbReference type="ARBA" id="ARBA00022448"/>
    </source>
</evidence>
<evidence type="ECO:0000256" key="3">
    <source>
        <dbReference type="ARBA" id="ARBA00022729"/>
    </source>
</evidence>
<evidence type="ECO:0000313" key="6">
    <source>
        <dbReference type="Proteomes" id="UP001163104"/>
    </source>
</evidence>
<gene>
    <name evidence="5" type="ORF">OD459_16175</name>
</gene>
<feature type="chain" id="PRO_5041440274" evidence="4">
    <location>
        <begin position="24"/>
        <end position="422"/>
    </location>
</feature>
<evidence type="ECO:0000256" key="1">
    <source>
        <dbReference type="ARBA" id="ARBA00008520"/>
    </source>
</evidence>
<accession>A0AA46PA14</accession>
<proteinExistence type="inferred from homology"/>
<keyword evidence="2" id="KW-0813">Transport</keyword>
<dbReference type="PROSITE" id="PS51257">
    <property type="entry name" value="PROKAR_LIPOPROTEIN"/>
    <property type="match status" value="1"/>
</dbReference>
<comment type="similarity">
    <text evidence="1">Belongs to the bacterial solute-binding protein 1 family.</text>
</comment>
<dbReference type="GO" id="GO:1901982">
    <property type="term" value="F:maltose binding"/>
    <property type="evidence" value="ECO:0007669"/>
    <property type="project" value="TreeGrafter"/>
</dbReference>
<dbReference type="RefSeq" id="WP_197246565.1">
    <property type="nucleotide sequence ID" value="NZ_CP107027.1"/>
</dbReference>
<keyword evidence="3 4" id="KW-0732">Signal</keyword>
<dbReference type="Gene3D" id="3.40.190.10">
    <property type="entry name" value="Periplasmic binding protein-like II"/>
    <property type="match status" value="1"/>
</dbReference>
<organism evidence="5 6">
    <name type="scientific">Cytobacillus firmus</name>
    <name type="common">Bacillus firmus</name>
    <dbReference type="NCBI Taxonomy" id="1399"/>
    <lineage>
        <taxon>Bacteria</taxon>
        <taxon>Bacillati</taxon>
        <taxon>Bacillota</taxon>
        <taxon>Bacilli</taxon>
        <taxon>Bacillales</taxon>
        <taxon>Bacillaceae</taxon>
        <taxon>Cytobacillus</taxon>
    </lineage>
</organism>
<dbReference type="Proteomes" id="UP001163104">
    <property type="component" value="Chromosome"/>
</dbReference>
<dbReference type="GO" id="GO:0055052">
    <property type="term" value="C:ATP-binding cassette (ABC) transporter complex, substrate-binding subunit-containing"/>
    <property type="evidence" value="ECO:0007669"/>
    <property type="project" value="TreeGrafter"/>
</dbReference>
<reference evidence="5" key="1">
    <citation type="submission" date="2022-10" db="EMBL/GenBank/DDBJ databases">
        <title>Mechanism of multi-heavy metal repair in Cytobacillus Firmus M7.</title>
        <authorList>
            <person name="Li X."/>
            <person name="Yu C."/>
        </authorList>
    </citation>
    <scope>NUCLEOTIDE SEQUENCE</scope>
    <source>
        <strain evidence="5">M7</strain>
    </source>
</reference>
<dbReference type="PANTHER" id="PTHR30061:SF50">
    <property type="entry name" value="MALTOSE_MALTODEXTRIN-BINDING PERIPLASMIC PROTEIN"/>
    <property type="match status" value="1"/>
</dbReference>
<sequence length="422" mass="46689">MLRKSKMSLLFAFVLILSLFVSACGGSENGGGEDGKVELRFILNNDSPTLVEQIKEFEKENPDIKVNVEKIPLDQFFEKIETMIAGGRTPDLLYTPVLATQRYANMDLLLDVSGDLKEEKDDFLPSTLVSVKNGDKVVGVPHFTDSIAVFYNKDLFEKAGVKVPESIETTWNWEEFAAAAEKVKSANNLKYGVSTGSDVSQFLPFLYQNKGTVLSEDQKSAGINSDSSIESIEFFKSLFDKGLASKESFIGSEKSDELFKQGQLPMVITFSGLINSFEKDIQGFEYGVTYLPKKEVTATKLGGANIVSFNETKHPKEAVKLMKYLTSEEKMAEFAAKEGVVPTRTSAQESVDYGAIDEGMQIIINEINSVPEFAVKDFSIPEYLGYKSILTSEMQSVILGEKSPQEAAESMEKQINNSVLKK</sequence>
<dbReference type="GO" id="GO:0042956">
    <property type="term" value="P:maltodextrin transmembrane transport"/>
    <property type="evidence" value="ECO:0007669"/>
    <property type="project" value="TreeGrafter"/>
</dbReference>